<dbReference type="SUPFAM" id="SSF53182">
    <property type="entry name" value="Pyrrolidone carboxyl peptidase (pyroglutamate aminopeptidase)"/>
    <property type="match status" value="1"/>
</dbReference>
<keyword evidence="3" id="KW-1185">Reference proteome</keyword>
<proteinExistence type="predicted"/>
<feature type="chain" id="PRO_5046850764" description="Pyrrolidone-carboxylate peptidase" evidence="1">
    <location>
        <begin position="24"/>
        <end position="418"/>
    </location>
</feature>
<protein>
    <recommendedName>
        <fullName evidence="4">Pyrrolidone-carboxylate peptidase</fullName>
    </recommendedName>
</protein>
<name>A0ABQ3XT99_9ACTN</name>
<dbReference type="EMBL" id="BOMG01000136">
    <property type="protein sequence ID" value="GID61739.1"/>
    <property type="molecule type" value="Genomic_DNA"/>
</dbReference>
<accession>A0ABQ3XT99</accession>
<reference evidence="2 3" key="1">
    <citation type="submission" date="2021-01" db="EMBL/GenBank/DDBJ databases">
        <title>Whole genome shotgun sequence of Actinoplanes couchii NBRC 106145.</title>
        <authorList>
            <person name="Komaki H."/>
            <person name="Tamura T."/>
        </authorList>
    </citation>
    <scope>NUCLEOTIDE SEQUENCE [LARGE SCALE GENOMIC DNA]</scope>
    <source>
        <strain evidence="2 3">NBRC 106145</strain>
    </source>
</reference>
<gene>
    <name evidence="2" type="ORF">Aco03nite_101430</name>
</gene>
<keyword evidence="1" id="KW-0732">Signal</keyword>
<evidence type="ECO:0000313" key="3">
    <source>
        <dbReference type="Proteomes" id="UP000612282"/>
    </source>
</evidence>
<evidence type="ECO:0000313" key="2">
    <source>
        <dbReference type="EMBL" id="GID61739.1"/>
    </source>
</evidence>
<dbReference type="RefSeq" id="WP_203809996.1">
    <property type="nucleotide sequence ID" value="NZ_BAAAQE010000017.1"/>
</dbReference>
<sequence length="418" mass="44416">MVRLAAGALAAVMIGTLPAPASAADRTCFDTGSPVTVEESRVAEEQVPGQLIEAGGFTAFPGRLRATLCAARSFAAAKRHAEAAGTTLWKTAVARAQGRIQMGDIERYDDRPLYWTRLTGTRDLRQWTPRFALSATQRGQIIKTYEYAARGLTSTTFRPGVTRVLVSGFDPYQLGAEIRRSNPSGGAALQLDGAVFEHGDRTVQVQAVALPVTWSGFDRGIVEDAFGPHLQGTKQRADLIMTISQGLRGVMNIERWAAGWRGGVPDNNDEGTPESVPLATGWPQPNPTPEWIETTLPHQAMVDAGTGPWPTKLNPQLCEWAAGDRPTGRVTCHTGEPTPGGQASSGGGGSYLSNESMYRANRLRLALGATDIPGGHLHISALLAFADPTALLDPAFAADRAATIEQTIRLVEAAGAAA</sequence>
<evidence type="ECO:0000256" key="1">
    <source>
        <dbReference type="SAM" id="SignalP"/>
    </source>
</evidence>
<feature type="signal peptide" evidence="1">
    <location>
        <begin position="1"/>
        <end position="23"/>
    </location>
</feature>
<comment type="caution">
    <text evidence="2">The sequence shown here is derived from an EMBL/GenBank/DDBJ whole genome shotgun (WGS) entry which is preliminary data.</text>
</comment>
<dbReference type="Proteomes" id="UP000612282">
    <property type="component" value="Unassembled WGS sequence"/>
</dbReference>
<organism evidence="2 3">
    <name type="scientific">Actinoplanes couchii</name>
    <dbReference type="NCBI Taxonomy" id="403638"/>
    <lineage>
        <taxon>Bacteria</taxon>
        <taxon>Bacillati</taxon>
        <taxon>Actinomycetota</taxon>
        <taxon>Actinomycetes</taxon>
        <taxon>Micromonosporales</taxon>
        <taxon>Micromonosporaceae</taxon>
        <taxon>Actinoplanes</taxon>
    </lineage>
</organism>
<evidence type="ECO:0008006" key="4">
    <source>
        <dbReference type="Google" id="ProtNLM"/>
    </source>
</evidence>
<dbReference type="Gene3D" id="3.40.630.20">
    <property type="entry name" value="Peptidase C15, pyroglutamyl peptidase I-like"/>
    <property type="match status" value="1"/>
</dbReference>
<dbReference type="InterPro" id="IPR036440">
    <property type="entry name" value="Peptidase_C15-like_sf"/>
</dbReference>